<keyword evidence="4" id="KW-1185">Reference proteome</keyword>
<dbReference type="PANTHER" id="PTHR30535:SF7">
    <property type="entry name" value="IRON(III) DICITRATE-BINDING PROTEIN"/>
    <property type="match status" value="1"/>
</dbReference>
<feature type="domain" description="Fe/B12 periplasmic-binding" evidence="2">
    <location>
        <begin position="43"/>
        <end position="318"/>
    </location>
</feature>
<dbReference type="KEGG" id="dtm:BJL86_3307"/>
<keyword evidence="3" id="KW-0449">Lipoprotein</keyword>
<dbReference type="Gene3D" id="3.40.50.1980">
    <property type="entry name" value="Nitrogenase molybdenum iron protein domain"/>
    <property type="match status" value="2"/>
</dbReference>
<sequence>MVATALLAGSLTGCGASSTTTSSVSISVENCGERLSLDEPPKRVTVLDSASIPTLHRLGVFDRIGARAGLYPAEYYDAELNAALSEVSSLTERVDATGHLQISAETVVATAPDLVLGQSDTVNRRTLATAGIEVIDEPAFCGSLDHDASFADVWSQIRTYGKVFDRAGRAEEYIDELSGQLESLTSDVPNGHADSPTVAVLYPTLGGGSTYAYGRRSMSNPVVEAAGLDNVFSDTADRVFEVTGEELVARDPDFIIALHSDGSPADVRSAVGQIPGIGAVTALREEAVLPLLLGFAEPPTPLAVDGLEKVHTFVSAHNRAEVRR</sequence>
<dbReference type="AlphaFoldDB" id="A0A173LP64"/>
<accession>A0A173LP64</accession>
<protein>
    <submittedName>
        <fullName evidence="3">Putative ABC transporter substrate-binding lipoprotein YvrC</fullName>
    </submittedName>
</protein>
<reference evidence="3 4" key="1">
    <citation type="submission" date="2016-06" db="EMBL/GenBank/DDBJ databases">
        <title>Complete genome sequence of a saline-alkali tolerant type strain Dietzia timorensis ID05-A0528T.</title>
        <authorList>
            <person name="Wu X."/>
        </authorList>
    </citation>
    <scope>NUCLEOTIDE SEQUENCE [LARGE SCALE GENOMIC DNA]</scope>
    <source>
        <strain evidence="3 4">ID05-A0528</strain>
    </source>
</reference>
<organism evidence="3 4">
    <name type="scientific">Dietzia timorensis</name>
    <dbReference type="NCBI Taxonomy" id="499555"/>
    <lineage>
        <taxon>Bacteria</taxon>
        <taxon>Bacillati</taxon>
        <taxon>Actinomycetota</taxon>
        <taxon>Actinomycetes</taxon>
        <taxon>Mycobacteriales</taxon>
        <taxon>Dietziaceae</taxon>
        <taxon>Dietzia</taxon>
    </lineage>
</organism>
<dbReference type="EMBL" id="CP015961">
    <property type="protein sequence ID" value="ANI94066.1"/>
    <property type="molecule type" value="Genomic_DNA"/>
</dbReference>
<dbReference type="InterPro" id="IPR002491">
    <property type="entry name" value="ABC_transptr_periplasmic_BD"/>
</dbReference>
<gene>
    <name evidence="3" type="ORF">BJL86_3307</name>
</gene>
<dbReference type="Pfam" id="PF01497">
    <property type="entry name" value="Peripla_BP_2"/>
    <property type="match status" value="1"/>
</dbReference>
<evidence type="ECO:0000256" key="1">
    <source>
        <dbReference type="ARBA" id="ARBA00008814"/>
    </source>
</evidence>
<comment type="similarity">
    <text evidence="1">Belongs to the bacterial solute-binding protein 8 family.</text>
</comment>
<dbReference type="Proteomes" id="UP000186104">
    <property type="component" value="Chromosome"/>
</dbReference>
<dbReference type="OrthoDB" id="9797850at2"/>
<name>A0A173LP64_9ACTN</name>
<evidence type="ECO:0000259" key="2">
    <source>
        <dbReference type="PROSITE" id="PS50983"/>
    </source>
</evidence>
<evidence type="ECO:0000313" key="4">
    <source>
        <dbReference type="Proteomes" id="UP000186104"/>
    </source>
</evidence>
<proteinExistence type="inferred from homology"/>
<dbReference type="PROSITE" id="PS50983">
    <property type="entry name" value="FE_B12_PBP"/>
    <property type="match status" value="1"/>
</dbReference>
<dbReference type="PANTHER" id="PTHR30535">
    <property type="entry name" value="VITAMIN B12-BINDING PROTEIN"/>
    <property type="match status" value="1"/>
</dbReference>
<dbReference type="InterPro" id="IPR050902">
    <property type="entry name" value="ABC_Transporter_SBP"/>
</dbReference>
<dbReference type="STRING" id="499555.BJL86_3307"/>
<evidence type="ECO:0000313" key="3">
    <source>
        <dbReference type="EMBL" id="ANI94066.1"/>
    </source>
</evidence>
<dbReference type="RefSeq" id="WP_067470838.1">
    <property type="nucleotide sequence ID" value="NZ_CP015961.1"/>
</dbReference>
<dbReference type="SUPFAM" id="SSF53807">
    <property type="entry name" value="Helical backbone' metal receptor"/>
    <property type="match status" value="1"/>
</dbReference>